<protein>
    <recommendedName>
        <fullName evidence="4">Glycosyltransferase RgtA/B/C/D-like domain-containing protein</fullName>
    </recommendedName>
</protein>
<evidence type="ECO:0008006" key="4">
    <source>
        <dbReference type="Google" id="ProtNLM"/>
    </source>
</evidence>
<feature type="transmembrane region" description="Helical" evidence="1">
    <location>
        <begin position="364"/>
        <end position="383"/>
    </location>
</feature>
<dbReference type="EMBL" id="LR586016">
    <property type="protein sequence ID" value="VIP01291.1"/>
    <property type="molecule type" value="Genomic_DNA"/>
</dbReference>
<feature type="transmembrane region" description="Helical" evidence="1">
    <location>
        <begin position="299"/>
        <end position="317"/>
    </location>
</feature>
<keyword evidence="1" id="KW-1133">Transmembrane helix</keyword>
<keyword evidence="1" id="KW-0472">Membrane</keyword>
<dbReference type="InParanoid" id="A0A6C2YJ30"/>
<keyword evidence="3" id="KW-1185">Reference proteome</keyword>
<evidence type="ECO:0000256" key="1">
    <source>
        <dbReference type="SAM" id="Phobius"/>
    </source>
</evidence>
<feature type="transmembrane region" description="Helical" evidence="1">
    <location>
        <begin position="170"/>
        <end position="191"/>
    </location>
</feature>
<gene>
    <name evidence="2" type="ORF">GMBLW1_26690</name>
</gene>
<reference evidence="2" key="1">
    <citation type="submission" date="2019-04" db="EMBL/GenBank/DDBJ databases">
        <authorList>
            <consortium name="Science for Life Laboratories"/>
        </authorList>
    </citation>
    <scope>NUCLEOTIDE SEQUENCE</scope>
    <source>
        <strain evidence="2">MBLW1</strain>
    </source>
</reference>
<feature type="transmembrane region" description="Helical" evidence="1">
    <location>
        <begin position="203"/>
        <end position="222"/>
    </location>
</feature>
<keyword evidence="1" id="KW-0812">Transmembrane</keyword>
<evidence type="ECO:0000313" key="2">
    <source>
        <dbReference type="EMBL" id="VIP01291.1"/>
    </source>
</evidence>
<feature type="transmembrane region" description="Helical" evidence="1">
    <location>
        <begin position="90"/>
        <end position="108"/>
    </location>
</feature>
<feature type="transmembrane region" description="Helical" evidence="1">
    <location>
        <begin position="338"/>
        <end position="358"/>
    </location>
</feature>
<dbReference type="Proteomes" id="UP000464378">
    <property type="component" value="Chromosome"/>
</dbReference>
<feature type="transmembrane region" description="Helical" evidence="1">
    <location>
        <begin position="114"/>
        <end position="132"/>
    </location>
</feature>
<sequence>MKPQIWALGLVVLLGAMLRLVWPAEMEYKQDEAWSFEMTQRVGTVDPFPWTGMPSSTGMPNPGLSIWQFLGLAWLFDLRDPVALAQAVQVINVLGLILFAGIVWRIVPAGEREIWFWALALAAVNPLAMIIQRKIWPISTMPPLSLLMLVGFCRRDLPLGAFTWGMLTALLAQLHLGSAIFAVGFLLAAWILRRQTPIAWRAWFLGSLIGSLPALPWLWVLLNPPTEPPTTHLAEWFQSYVAQKQQTGTIHWHHLFEFKFFLRYCVEPLGLGWGYLLGRDFNSYLQGPMLGGVPTHLTAVAWMMAILAGGFLAIRAVRIAGMIWGNRAAGVPIDRQSWTLAGLLAGLLAGVTITLLMVPIHRHYLNGLFPLTFLFISALGTIPPPGSLPLTTGRLTRWLVQPKLGRIALATLVIAQLTLSTTFLLWIHQLPRPVAGEYGISYHLQRERGRIFPQSMIDIAAEQAR</sequence>
<dbReference type="RefSeq" id="WP_162656510.1">
    <property type="nucleotide sequence ID" value="NZ_LR593887.1"/>
</dbReference>
<organism evidence="2">
    <name type="scientific">Tuwongella immobilis</name>
    <dbReference type="NCBI Taxonomy" id="692036"/>
    <lineage>
        <taxon>Bacteria</taxon>
        <taxon>Pseudomonadati</taxon>
        <taxon>Planctomycetota</taxon>
        <taxon>Planctomycetia</taxon>
        <taxon>Gemmatales</taxon>
        <taxon>Gemmataceae</taxon>
        <taxon>Tuwongella</taxon>
    </lineage>
</organism>
<proteinExistence type="predicted"/>
<feature type="transmembrane region" description="Helical" evidence="1">
    <location>
        <begin position="404"/>
        <end position="427"/>
    </location>
</feature>
<accession>A0A6C2YJ30</accession>
<name>A0A6C2YJ30_9BACT</name>
<dbReference type="KEGG" id="tim:GMBLW1_26690"/>
<dbReference type="AlphaFoldDB" id="A0A6C2YJ30"/>
<evidence type="ECO:0000313" key="3">
    <source>
        <dbReference type="Proteomes" id="UP000464378"/>
    </source>
</evidence>
<dbReference type="EMBL" id="LR593887">
    <property type="protein sequence ID" value="VTR98008.1"/>
    <property type="molecule type" value="Genomic_DNA"/>
</dbReference>